<keyword evidence="2" id="KW-0285">Flavoprotein</keyword>
<keyword evidence="3" id="KW-0274">FAD</keyword>
<dbReference type="GO" id="GO:0050661">
    <property type="term" value="F:NADP binding"/>
    <property type="evidence" value="ECO:0007669"/>
    <property type="project" value="InterPro"/>
</dbReference>
<dbReference type="InterPro" id="IPR051209">
    <property type="entry name" value="FAD-bind_Monooxygenase_sf"/>
</dbReference>
<accession>A0A8H7K484</accession>
<dbReference type="EMBL" id="JADCTT010000017">
    <property type="protein sequence ID" value="KAF9743419.1"/>
    <property type="molecule type" value="Genomic_DNA"/>
</dbReference>
<name>A0A8H7K484_BIOOC</name>
<feature type="domain" description="Heterokaryon incompatibility" evidence="6">
    <location>
        <begin position="640"/>
        <end position="766"/>
    </location>
</feature>
<dbReference type="Proteomes" id="UP000616885">
    <property type="component" value="Unassembled WGS sequence"/>
</dbReference>
<comment type="caution">
    <text evidence="7">The sequence shown here is derived from an EMBL/GenBank/DDBJ whole genome shotgun (WGS) entry which is preliminary data.</text>
</comment>
<sequence length="1349" mass="152936">MSRSKEVIIIGGGISGLGMAIQLKRLLGHDNFTVFEKSDNIGGTWWHNRYPACACDIPSHFYSYSFALNPDWTSMYPGRDELHRYFMSVAEKFNILPHCQFNTMCLDMCWDSARMLWTCTFENMQTGERFVREAPIVISAIGTLDRPSIPEIEGAASFQGIMFHSARWDDSIEVKNKNIVVLGNGASATQFVPELVKQSGPKGKVTQLVRSAHWWTKRGNPTYSSAFKFSMKYIPLAARMYRILLAWELEKVFYSFLMTKDGARMRQRIRDTTYSYIENDAPPEYREVLRPDYEPGCKRRVNTATYLAALHSPNMHLAKDNVTKIGPRHVETESGATYPADAIIYATGFATQKWLYPLEIKGRTGTVVTGFPNFFILYGPNAATGQHSVIFHSECQINYTCRLLRPLLTGRDPAASIMVRPEAQRHDLAWVHGKLKDLVFNSGCQSWWMDPKTKKNTFIYPDPMFLYWLRTIFPHWSDFEIRRVESPKSSVPRMFVSALVSLGLGLGGLVPCCNSCGEVCPSNDNDATDAERSATRLTLALEPPSRHENLHWPSSVSYFDDDDFLISRGTDASPNSLSQEQPNDGTGASALACSKPLPRISRFQELGERQIRLLHLSNGKFNDLIHIDLTVEDFAFGVEYEALSYTWANDAGDSQKSCSVYYGEGWEVIRVTENCANALRRLRYRNKTRTLWVDAICINQEDVDERSHQVEMMADIFACAARVIVYLGENEPGSFDDEPLYRTRLRQQVEELCGRPYFSRIWVVQELVFAADKTVICGSTTWDWEMFDTMAGSLPDATRIPWIRYCNDRKYREGLDLFQLLCSTLKCKSSDPRDRVFALLGLVVGSRAMGLTPDYSLQLADLMIGVTGHFLIHCSAQDCRTIFCLARKNGVSAWASWVPNWADIGQRQWFGAASIRESQEYAGTEEKGWSPHLLLRCIETERPAIGKATGCLKLKGFLVASGPNMNQITFCGVSPLLEASVIYTCTWDQLKGVDIIVVYIPCYGSYFLLRSATTSTDHVAAKSSEICTLGPRRPGSDDITTINPPQLVHDHNVSILANINSWVKALFRSGMYTGAGLSGLVEPWTQLLENKVDYPKETWKRNKLWVRMLLRKAVIYQHTLSLLLKRSNDTGEGQILSRTLSLIRNISLFAQDLTRFVRTGALLDSALTLGIFLWKIAPLRNSPKDSILQYEPSAPYHTENRILFSSFSHFLTNHLVEDEPDDDWGFKRRNTTLVKHFIEFLSSYISLPQNASLCPLNHDSEHSNLSTESSTSEVPINDGEFSLLPRHTIWCLTGRHSITSAYRRQNKRWLSWRDYPDPGVIQCMWVIDDALSTKGWQVFVPDLIDVYIA</sequence>
<protein>
    <recommendedName>
        <fullName evidence="6">Heterokaryon incompatibility domain-containing protein</fullName>
    </recommendedName>
</protein>
<evidence type="ECO:0000256" key="1">
    <source>
        <dbReference type="ARBA" id="ARBA00010139"/>
    </source>
</evidence>
<proteinExistence type="inferred from homology"/>
<evidence type="ECO:0000313" key="7">
    <source>
        <dbReference type="EMBL" id="KAF9743419.1"/>
    </source>
</evidence>
<dbReference type="Gene3D" id="3.50.50.60">
    <property type="entry name" value="FAD/NAD(P)-binding domain"/>
    <property type="match status" value="2"/>
</dbReference>
<dbReference type="InterPro" id="IPR020946">
    <property type="entry name" value="Flavin_mOase-like"/>
</dbReference>
<evidence type="ECO:0000313" key="8">
    <source>
        <dbReference type="Proteomes" id="UP000616885"/>
    </source>
</evidence>
<dbReference type="Pfam" id="PF00743">
    <property type="entry name" value="FMO-like"/>
    <property type="match status" value="1"/>
</dbReference>
<dbReference type="PANTHER" id="PTHR42877">
    <property type="entry name" value="L-ORNITHINE N(5)-MONOOXYGENASE-RELATED"/>
    <property type="match status" value="1"/>
</dbReference>
<evidence type="ECO:0000256" key="3">
    <source>
        <dbReference type="ARBA" id="ARBA00022827"/>
    </source>
</evidence>
<feature type="compositionally biased region" description="Polar residues" evidence="5">
    <location>
        <begin position="570"/>
        <end position="586"/>
    </location>
</feature>
<dbReference type="InterPro" id="IPR010730">
    <property type="entry name" value="HET"/>
</dbReference>
<gene>
    <name evidence="7" type="ORF">IM811_006510</name>
</gene>
<feature type="region of interest" description="Disordered" evidence="5">
    <location>
        <begin position="570"/>
        <end position="589"/>
    </location>
</feature>
<dbReference type="GO" id="GO:0050660">
    <property type="term" value="F:flavin adenine dinucleotide binding"/>
    <property type="evidence" value="ECO:0007669"/>
    <property type="project" value="InterPro"/>
</dbReference>
<evidence type="ECO:0000259" key="6">
    <source>
        <dbReference type="Pfam" id="PF06985"/>
    </source>
</evidence>
<dbReference type="InterPro" id="IPR036188">
    <property type="entry name" value="FAD/NAD-bd_sf"/>
</dbReference>
<keyword evidence="4" id="KW-0560">Oxidoreductase</keyword>
<reference evidence="7" key="1">
    <citation type="submission" date="2020-10" db="EMBL/GenBank/DDBJ databases">
        <title>High-Quality Genome Resource of Clonostachys rosea strain S41 by Oxford Nanopore Long-Read Sequencing.</title>
        <authorList>
            <person name="Wang H."/>
        </authorList>
    </citation>
    <scope>NUCLEOTIDE SEQUENCE</scope>
    <source>
        <strain evidence="7">S41</strain>
    </source>
</reference>
<dbReference type="GO" id="GO:0004499">
    <property type="term" value="F:N,N-dimethylaniline monooxygenase activity"/>
    <property type="evidence" value="ECO:0007669"/>
    <property type="project" value="InterPro"/>
</dbReference>
<comment type="similarity">
    <text evidence="1">Belongs to the FAD-binding monooxygenase family.</text>
</comment>
<organism evidence="7 8">
    <name type="scientific">Bionectria ochroleuca</name>
    <name type="common">Gliocladium roseum</name>
    <dbReference type="NCBI Taxonomy" id="29856"/>
    <lineage>
        <taxon>Eukaryota</taxon>
        <taxon>Fungi</taxon>
        <taxon>Dikarya</taxon>
        <taxon>Ascomycota</taxon>
        <taxon>Pezizomycotina</taxon>
        <taxon>Sordariomycetes</taxon>
        <taxon>Hypocreomycetidae</taxon>
        <taxon>Hypocreales</taxon>
        <taxon>Bionectriaceae</taxon>
        <taxon>Clonostachys</taxon>
    </lineage>
</organism>
<evidence type="ECO:0000256" key="2">
    <source>
        <dbReference type="ARBA" id="ARBA00022630"/>
    </source>
</evidence>
<dbReference type="SUPFAM" id="SSF51905">
    <property type="entry name" value="FAD/NAD(P)-binding domain"/>
    <property type="match status" value="2"/>
</dbReference>
<evidence type="ECO:0000256" key="4">
    <source>
        <dbReference type="ARBA" id="ARBA00023002"/>
    </source>
</evidence>
<dbReference type="PANTHER" id="PTHR42877:SF5">
    <property type="entry name" value="L-ORNITHINE N(5)-MONOOXYGENASE-RELATED"/>
    <property type="match status" value="1"/>
</dbReference>
<dbReference type="Pfam" id="PF06985">
    <property type="entry name" value="HET"/>
    <property type="match status" value="1"/>
</dbReference>
<evidence type="ECO:0000256" key="5">
    <source>
        <dbReference type="SAM" id="MobiDB-lite"/>
    </source>
</evidence>